<protein>
    <submittedName>
        <fullName evidence="1">Uncharacterized protein</fullName>
    </submittedName>
</protein>
<evidence type="ECO:0000313" key="2">
    <source>
        <dbReference type="Proteomes" id="UP000027093"/>
    </source>
</evidence>
<organism evidence="1 2">
    <name type="scientific">Nitrososphaera viennensis EN76</name>
    <dbReference type="NCBI Taxonomy" id="926571"/>
    <lineage>
        <taxon>Archaea</taxon>
        <taxon>Nitrososphaerota</taxon>
        <taxon>Nitrososphaeria</taxon>
        <taxon>Nitrososphaerales</taxon>
        <taxon>Nitrososphaeraceae</taxon>
        <taxon>Nitrososphaera</taxon>
    </lineage>
</organism>
<reference evidence="1 2" key="1">
    <citation type="journal article" date="2014" name="Int. J. Syst. Evol. Microbiol.">
        <title>Nitrososphaera viennensis gen. nov., sp. nov., an aerobic and mesophilic, ammonia-oxidizing archaeon from soil and a member of the archaeal phylum Thaumarchaeota.</title>
        <authorList>
            <person name="Stieglmeier M."/>
            <person name="Klingl A."/>
            <person name="Alves R.J."/>
            <person name="Rittmann S.K."/>
            <person name="Melcher M."/>
            <person name="Leisch N."/>
            <person name="Schleper C."/>
        </authorList>
    </citation>
    <scope>NUCLEOTIDE SEQUENCE [LARGE SCALE GENOMIC DNA]</scope>
    <source>
        <strain evidence="1">EN76</strain>
    </source>
</reference>
<sequence>MLTVRSEAVMLVADYETKLGMN</sequence>
<proteinExistence type="predicted"/>
<dbReference type="EMBL" id="CP007536">
    <property type="protein sequence ID" value="AIC16773.1"/>
    <property type="molecule type" value="Genomic_DNA"/>
</dbReference>
<accession>A0A060HMQ0</accession>
<dbReference type="AlphaFoldDB" id="A0A060HMQ0"/>
<gene>
    <name evidence="1" type="ORF">NVIE_2558</name>
</gene>
<name>A0A060HMQ0_9ARCH</name>
<keyword evidence="2" id="KW-1185">Reference proteome</keyword>
<dbReference type="KEGG" id="nvn:NVIE_2558"/>
<evidence type="ECO:0000313" key="1">
    <source>
        <dbReference type="EMBL" id="AIC16773.1"/>
    </source>
</evidence>
<dbReference type="Proteomes" id="UP000027093">
    <property type="component" value="Chromosome"/>
</dbReference>
<dbReference type="HOGENOM" id="CLU_3424552_0_0_2"/>